<feature type="compositionally biased region" description="Gly residues" evidence="1">
    <location>
        <begin position="382"/>
        <end position="392"/>
    </location>
</feature>
<feature type="compositionally biased region" description="Basic and acidic residues" evidence="1">
    <location>
        <begin position="270"/>
        <end position="283"/>
    </location>
</feature>
<dbReference type="Proteomes" id="UP001154078">
    <property type="component" value="Chromosome 2"/>
</dbReference>
<evidence type="ECO:0000256" key="1">
    <source>
        <dbReference type="SAM" id="MobiDB-lite"/>
    </source>
</evidence>
<gene>
    <name evidence="5" type="ORF">MELIAE_LOCUS3759</name>
</gene>
<dbReference type="EMBL" id="OV121133">
    <property type="protein sequence ID" value="CAH0551077.1"/>
    <property type="molecule type" value="Genomic_DNA"/>
</dbReference>
<dbReference type="InterPro" id="IPR052774">
    <property type="entry name" value="Celegans_DevNeuronal_Protein"/>
</dbReference>
<feature type="region of interest" description="Disordered" evidence="1">
    <location>
        <begin position="459"/>
        <end position="498"/>
    </location>
</feature>
<evidence type="ECO:0000259" key="4">
    <source>
        <dbReference type="PROSITE" id="PS51034"/>
    </source>
</evidence>
<keyword evidence="6" id="KW-1185">Reference proteome</keyword>
<dbReference type="PANTHER" id="PTHR47327">
    <property type="entry name" value="FI18240P1-RELATED"/>
    <property type="match status" value="1"/>
</dbReference>
<feature type="compositionally biased region" description="Basic and acidic residues" evidence="1">
    <location>
        <begin position="459"/>
        <end position="476"/>
    </location>
</feature>
<dbReference type="PANTHER" id="PTHR47327:SF9">
    <property type="entry name" value="NO MECHANORECEPTOR POTENTIAL A, ISOFORM A"/>
    <property type="match status" value="1"/>
</dbReference>
<evidence type="ECO:0000313" key="5">
    <source>
        <dbReference type="EMBL" id="CAH0551077.1"/>
    </source>
</evidence>
<dbReference type="SMART" id="SM00473">
    <property type="entry name" value="PAN_AP"/>
    <property type="match status" value="2"/>
</dbReference>
<dbReference type="Pfam" id="PF00024">
    <property type="entry name" value="PAN_1"/>
    <property type="match status" value="3"/>
</dbReference>
<sequence>MFANVTLEDCQAMCVRAEKYFCRSLEYDEMTKQCTLSEEDSISQKDEINTASAPTHHFYDFACLDSPRGSEYPDNSVTSHLFTGKKPDTAFQRYRNSRLGGEHQSEISGRSLSECLDECLRQPSFQCKSAEYSERFRTCRLTRFSQKDGIRIIYDADYDYYENLMLGGDDRPEGGYRPGDGFPGGDRFRPGSGGEGGRYPFGSSSGSKYPPTGSGGRYPSDRYPLSSGGDYYSGRPDRRPDYDDRYPSDRYPTRPVNSYPNRGGSPYPNDDWRRPNRYDKDKYPYPPSGGGYVDRYPNRRYPSGDKYGDRQGDSYEDRYRNRYGDRYGEKYGENHGTRYSDRDRTKYGNRFNDVGSRYGDDDYRYNSRYEGGGSRYYESGGRYEGGGSGYEGSGSRYEASGGRYEGSGSRYEGDRGKYGARFGERYGNRYDDPYENWRGDRLDTKYDYYGDERDGGSRWFFRPDRRPGGRPVDDRPPIPPQRRPISPGPDGPIYDSFGGLVPNRPYSSRCEENDNFKQMGSRQRARKEFIRRSIYTSSLSQCQRECVEIREFICRSFNYRESPPRYESDREKDNCELSDKDSRDLEISNPQYFDTTGNYDFYERSASRQGADGDCLDVSQVCNEDGMEFTLRTPEGFYGRIYSYGFYDRCFFRGNGGTVNVLRISGAQGYPECGTQRYGDTMTNIIVVQFSDYVQTGKDKRFNLTCLFRGPGEAVVSSGFIGAGSGSPIPIEYLPAENSLSSKVRLMILYQGRPTTTIAVGDPLTFRLESQDGYNYVTDIFATNVVARDPYSGRSVQLIDRFGCPVDSYVFPELDKGRSGDSLEARFNAFKIPESNFLVFEATVRTCRDGCQPAYCQSGTGRSEPSFGRRKREVNETIILTTNHTLDISKENITNINETNVSFPKTTIKITEESDEEKEAESPEFVREMIEVFDSREELQQEARRAELLPETVCLTRGEYHGLVSAVLALIAILLTIALLSGLVYRKYWLVMRKNILADRSSNFSTSSYPNTSSGLSTGISIFGSHKPFNGFGTIRNFPSLVKNEIKCPNPGGPFEDPSEPIYTDPSLFERSRSLRSIAVTPKRRISPVPKN</sequence>
<feature type="domain" description="Apple" evidence="3">
    <location>
        <begin position="510"/>
        <end position="606"/>
    </location>
</feature>
<dbReference type="AlphaFoldDB" id="A0A9P0AXQ1"/>
<dbReference type="InterPro" id="IPR001507">
    <property type="entry name" value="ZP_dom"/>
</dbReference>
<dbReference type="OrthoDB" id="6423981at2759"/>
<dbReference type="PROSITE" id="PS51034">
    <property type="entry name" value="ZP_2"/>
    <property type="match status" value="1"/>
</dbReference>
<reference evidence="5" key="1">
    <citation type="submission" date="2021-12" db="EMBL/GenBank/DDBJ databases">
        <authorList>
            <person name="King R."/>
        </authorList>
    </citation>
    <scope>NUCLEOTIDE SEQUENCE</scope>
</reference>
<feature type="transmembrane region" description="Helical" evidence="2">
    <location>
        <begin position="960"/>
        <end position="985"/>
    </location>
</feature>
<dbReference type="SMART" id="SM00241">
    <property type="entry name" value="ZP"/>
    <property type="match status" value="1"/>
</dbReference>
<feature type="compositionally biased region" description="Basic and acidic residues" evidence="1">
    <location>
        <begin position="358"/>
        <end position="367"/>
    </location>
</feature>
<feature type="region of interest" description="Disordered" evidence="1">
    <location>
        <begin position="562"/>
        <end position="581"/>
    </location>
</feature>
<keyword evidence="2" id="KW-0812">Transmembrane</keyword>
<protein>
    <submittedName>
        <fullName evidence="5">Uncharacterized protein</fullName>
    </submittedName>
</protein>
<dbReference type="InterPro" id="IPR003609">
    <property type="entry name" value="Pan_app"/>
</dbReference>
<dbReference type="PROSITE" id="PS50948">
    <property type="entry name" value="PAN"/>
    <property type="match status" value="3"/>
</dbReference>
<organism evidence="5 6">
    <name type="scientific">Brassicogethes aeneus</name>
    <name type="common">Rape pollen beetle</name>
    <name type="synonym">Meligethes aeneus</name>
    <dbReference type="NCBI Taxonomy" id="1431903"/>
    <lineage>
        <taxon>Eukaryota</taxon>
        <taxon>Metazoa</taxon>
        <taxon>Ecdysozoa</taxon>
        <taxon>Arthropoda</taxon>
        <taxon>Hexapoda</taxon>
        <taxon>Insecta</taxon>
        <taxon>Pterygota</taxon>
        <taxon>Neoptera</taxon>
        <taxon>Endopterygota</taxon>
        <taxon>Coleoptera</taxon>
        <taxon>Polyphaga</taxon>
        <taxon>Cucujiformia</taxon>
        <taxon>Nitidulidae</taxon>
        <taxon>Meligethinae</taxon>
        <taxon>Brassicogethes</taxon>
    </lineage>
</organism>
<dbReference type="GO" id="GO:0009653">
    <property type="term" value="P:anatomical structure morphogenesis"/>
    <property type="evidence" value="ECO:0007669"/>
    <property type="project" value="TreeGrafter"/>
</dbReference>
<evidence type="ECO:0000256" key="2">
    <source>
        <dbReference type="SAM" id="Phobius"/>
    </source>
</evidence>
<dbReference type="Gene3D" id="3.50.4.10">
    <property type="entry name" value="Hepatocyte Growth Factor"/>
    <property type="match status" value="3"/>
</dbReference>
<keyword evidence="2" id="KW-0472">Membrane</keyword>
<feature type="region of interest" description="Disordered" evidence="1">
    <location>
        <begin position="504"/>
        <end position="523"/>
    </location>
</feature>
<proteinExistence type="predicted"/>
<evidence type="ECO:0000313" key="6">
    <source>
        <dbReference type="Proteomes" id="UP001154078"/>
    </source>
</evidence>
<feature type="region of interest" description="Disordered" evidence="1">
    <location>
        <begin position="168"/>
        <end position="416"/>
    </location>
</feature>
<evidence type="ECO:0000259" key="3">
    <source>
        <dbReference type="PROSITE" id="PS50948"/>
    </source>
</evidence>
<feature type="compositionally biased region" description="Pro residues" evidence="1">
    <location>
        <begin position="477"/>
        <end position="490"/>
    </location>
</feature>
<name>A0A9P0AXQ1_BRAAE</name>
<feature type="domain" description="ZP" evidence="4">
    <location>
        <begin position="621"/>
        <end position="863"/>
    </location>
</feature>
<feature type="domain" description="Apple" evidence="3">
    <location>
        <begin position="1"/>
        <end position="63"/>
    </location>
</feature>
<keyword evidence="2" id="KW-1133">Transmembrane helix</keyword>
<accession>A0A9P0AXQ1</accession>
<feature type="compositionally biased region" description="Low complexity" evidence="1">
    <location>
        <begin position="393"/>
        <end position="410"/>
    </location>
</feature>
<feature type="compositionally biased region" description="Basic and acidic residues" evidence="1">
    <location>
        <begin position="302"/>
        <end position="346"/>
    </location>
</feature>
<dbReference type="CDD" id="cd01099">
    <property type="entry name" value="PAN_AP_HGF"/>
    <property type="match status" value="3"/>
</dbReference>
<dbReference type="SUPFAM" id="SSF57414">
    <property type="entry name" value="Hairpin loop containing domain-like"/>
    <property type="match status" value="3"/>
</dbReference>
<feature type="domain" description="Apple" evidence="3">
    <location>
        <begin position="86"/>
        <end position="165"/>
    </location>
</feature>
<feature type="compositionally biased region" description="Basic and acidic residues" evidence="1">
    <location>
        <begin position="235"/>
        <end position="252"/>
    </location>
</feature>